<organism evidence="6 7">
    <name type="scientific">Hypholoma sublateritium (strain FD-334 SS-4)</name>
    <dbReference type="NCBI Taxonomy" id="945553"/>
    <lineage>
        <taxon>Eukaryota</taxon>
        <taxon>Fungi</taxon>
        <taxon>Dikarya</taxon>
        <taxon>Basidiomycota</taxon>
        <taxon>Agaricomycotina</taxon>
        <taxon>Agaricomycetes</taxon>
        <taxon>Agaricomycetidae</taxon>
        <taxon>Agaricales</taxon>
        <taxon>Agaricineae</taxon>
        <taxon>Strophariaceae</taxon>
        <taxon>Hypholoma</taxon>
    </lineage>
</organism>
<dbReference type="InterPro" id="IPR001680">
    <property type="entry name" value="WD40_rpt"/>
</dbReference>
<sequence length="885" mass="97798">MAKHSHESIAEVQDIERAPARNLPKSAATPHSNARHLGCTHVMGGRNLIVCIDGTANQFGNKNTNVIELYNLILKGVGGNQRTWYNSGIGTYVRPSGISFARLQQFIYHTIDLAIAWDFKKTVLAAYKWLSDNYEPGDCIFLFGFSRGAFQVRVLSAMIDKVGLIYRGNEMQIPFAYELYADPESDIETLEVTQVGSSKTQGTPTPTSSASRFKKAFSYEDVKVHFVGAWDTVSSIGIARGTPMLPQTVDGMHHVCYFRHALALDERRVKFLPEYAYGGSAKPPANSEHNEEALGSSNSGDNATTSSTSKLPHTLEVWFAGTHSDIGGGNVENPSMDRSRPPLRWMIFEAGALGLRTAPFQRELSTNEQIEIKESLTPVWQLLEFLPLKRLTYTRREDGTPSTHKPHIGKPRKIHQGQKIHSSLWLAGQHIDNRQYIPKARPVGDDSSFWQMGKERLGQWLEVDLYECVDKIVDKFIATLQVDHVDGGATLQNLRQITLGVDGKQAVCESLYGGVISALNNSDYNLEKKWKLLKLTMDILETSSIELKESYSTKIYSLILPLLADDNTSATHRQTITTFLARCTNSCIYVLKGHTRSVFSVALSPDGKHIASGLHDETVRIWDLETGKQVGEPFRGHTESVRSVAFSPDGRRVVSGSSDGTLRIWDLGTAKQIGEPFRGHTDDVNSVAFSPDGQRVVSGSRDETVRIWNSGTGTQIGEPLQGHTDLVYSVAFSPDGKRIASGSSDGTVRVWDPETGTQIGVPLRGHTGQVLSVTFSPDGKHIASGSVDSTVRIWDSETGKQVGEPIRGHTHWVWSVAFSPDGKRIVSDSDDNTVRIWDVETGRQVGEPFKGHTDEVMSVAFSPDGKRVVSGSWDKTIRIWDAEIY</sequence>
<dbReference type="Pfam" id="PF09994">
    <property type="entry name" value="T6SS_Tle1-like_cat"/>
    <property type="match status" value="1"/>
</dbReference>
<dbReference type="InterPro" id="IPR018712">
    <property type="entry name" value="Tle1-like_cat"/>
</dbReference>
<evidence type="ECO:0000313" key="7">
    <source>
        <dbReference type="Proteomes" id="UP000054270"/>
    </source>
</evidence>
<dbReference type="GO" id="GO:1990234">
    <property type="term" value="C:transferase complex"/>
    <property type="evidence" value="ECO:0007669"/>
    <property type="project" value="UniProtKB-ARBA"/>
</dbReference>
<evidence type="ECO:0000313" key="6">
    <source>
        <dbReference type="EMBL" id="KJA17509.1"/>
    </source>
</evidence>
<dbReference type="STRING" id="945553.A0A0D2NEM0"/>
<dbReference type="SUPFAM" id="SSF50978">
    <property type="entry name" value="WD40 repeat-like"/>
    <property type="match status" value="1"/>
</dbReference>
<name>A0A0D2NEM0_HYPSF</name>
<gene>
    <name evidence="6" type="ORF">HYPSUDRAFT_192144</name>
</gene>
<dbReference type="PROSITE" id="PS50082">
    <property type="entry name" value="WD_REPEATS_2"/>
    <property type="match status" value="7"/>
</dbReference>
<dbReference type="PRINTS" id="PR00320">
    <property type="entry name" value="GPROTEINBRPT"/>
</dbReference>
<evidence type="ECO:0000256" key="3">
    <source>
        <dbReference type="PROSITE-ProRule" id="PRU00221"/>
    </source>
</evidence>
<keyword evidence="7" id="KW-1185">Reference proteome</keyword>
<feature type="repeat" description="WD" evidence="3">
    <location>
        <begin position="677"/>
        <end position="718"/>
    </location>
</feature>
<accession>A0A0D2NEM0</accession>
<feature type="repeat" description="WD" evidence="3">
    <location>
        <begin position="763"/>
        <end position="804"/>
    </location>
</feature>
<dbReference type="CDD" id="cd00200">
    <property type="entry name" value="WD40"/>
    <property type="match status" value="1"/>
</dbReference>
<protein>
    <recommendedName>
        <fullName evidence="5">T6SS Phospholipase effector Tle1-like catalytic domain-containing protein</fullName>
    </recommendedName>
</protein>
<feature type="repeat" description="WD" evidence="3">
    <location>
        <begin position="849"/>
        <end position="885"/>
    </location>
</feature>
<dbReference type="InterPro" id="IPR015943">
    <property type="entry name" value="WD40/YVTN_repeat-like_dom_sf"/>
</dbReference>
<dbReference type="Proteomes" id="UP000054270">
    <property type="component" value="Unassembled WGS sequence"/>
</dbReference>
<dbReference type="SMART" id="SM00320">
    <property type="entry name" value="WD40"/>
    <property type="match status" value="7"/>
</dbReference>
<dbReference type="PANTHER" id="PTHR22847">
    <property type="entry name" value="WD40 REPEAT PROTEIN"/>
    <property type="match status" value="1"/>
</dbReference>
<feature type="compositionally biased region" description="Polar residues" evidence="4">
    <location>
        <begin position="295"/>
        <end position="308"/>
    </location>
</feature>
<dbReference type="PRINTS" id="PR00319">
    <property type="entry name" value="GPROTEINB"/>
</dbReference>
<feature type="repeat" description="WD" evidence="3">
    <location>
        <begin position="720"/>
        <end position="761"/>
    </location>
</feature>
<dbReference type="InterPro" id="IPR036322">
    <property type="entry name" value="WD40_repeat_dom_sf"/>
</dbReference>
<keyword evidence="2" id="KW-0677">Repeat</keyword>
<dbReference type="Pfam" id="PF00400">
    <property type="entry name" value="WD40"/>
    <property type="match status" value="7"/>
</dbReference>
<feature type="repeat" description="WD" evidence="3">
    <location>
        <begin position="806"/>
        <end position="847"/>
    </location>
</feature>
<evidence type="ECO:0000259" key="5">
    <source>
        <dbReference type="Pfam" id="PF09994"/>
    </source>
</evidence>
<dbReference type="OrthoDB" id="538223at2759"/>
<feature type="region of interest" description="Disordered" evidence="4">
    <location>
        <begin position="280"/>
        <end position="308"/>
    </location>
</feature>
<feature type="region of interest" description="Disordered" evidence="4">
    <location>
        <begin position="1"/>
        <end position="33"/>
    </location>
</feature>
<dbReference type="InterPro" id="IPR019775">
    <property type="entry name" value="WD40_repeat_CS"/>
</dbReference>
<dbReference type="PROSITE" id="PS50294">
    <property type="entry name" value="WD_REPEATS_REGION"/>
    <property type="match status" value="7"/>
</dbReference>
<feature type="domain" description="T6SS Phospholipase effector Tle1-like catalytic" evidence="5">
    <location>
        <begin position="46"/>
        <end position="347"/>
    </location>
</feature>
<keyword evidence="1 3" id="KW-0853">WD repeat</keyword>
<dbReference type="AlphaFoldDB" id="A0A0D2NEM0"/>
<evidence type="ECO:0000256" key="1">
    <source>
        <dbReference type="ARBA" id="ARBA00022574"/>
    </source>
</evidence>
<evidence type="ECO:0000256" key="4">
    <source>
        <dbReference type="SAM" id="MobiDB-lite"/>
    </source>
</evidence>
<evidence type="ECO:0000256" key="2">
    <source>
        <dbReference type="ARBA" id="ARBA00022737"/>
    </source>
</evidence>
<dbReference type="InterPro" id="IPR001632">
    <property type="entry name" value="WD40_G-protein_beta-like"/>
</dbReference>
<proteinExistence type="predicted"/>
<dbReference type="PANTHER" id="PTHR22847:SF637">
    <property type="entry name" value="WD REPEAT DOMAIN 5B"/>
    <property type="match status" value="1"/>
</dbReference>
<feature type="repeat" description="WD" evidence="3">
    <location>
        <begin position="634"/>
        <end position="675"/>
    </location>
</feature>
<feature type="compositionally biased region" description="Basic and acidic residues" evidence="4">
    <location>
        <begin position="1"/>
        <end position="19"/>
    </location>
</feature>
<feature type="repeat" description="WD" evidence="3">
    <location>
        <begin position="591"/>
        <end position="632"/>
    </location>
</feature>
<dbReference type="Gene3D" id="2.130.10.10">
    <property type="entry name" value="YVTN repeat-like/Quinoprotein amine dehydrogenase"/>
    <property type="match status" value="3"/>
</dbReference>
<dbReference type="OMA" id="DGMESIC"/>
<dbReference type="EMBL" id="KN817602">
    <property type="protein sequence ID" value="KJA17509.1"/>
    <property type="molecule type" value="Genomic_DNA"/>
</dbReference>
<dbReference type="InterPro" id="IPR020472">
    <property type="entry name" value="WD40_PAC1"/>
</dbReference>
<reference evidence="7" key="1">
    <citation type="submission" date="2014-04" db="EMBL/GenBank/DDBJ databases">
        <title>Evolutionary Origins and Diversification of the Mycorrhizal Mutualists.</title>
        <authorList>
            <consortium name="DOE Joint Genome Institute"/>
            <consortium name="Mycorrhizal Genomics Consortium"/>
            <person name="Kohler A."/>
            <person name="Kuo A."/>
            <person name="Nagy L.G."/>
            <person name="Floudas D."/>
            <person name="Copeland A."/>
            <person name="Barry K.W."/>
            <person name="Cichocki N."/>
            <person name="Veneault-Fourrey C."/>
            <person name="LaButti K."/>
            <person name="Lindquist E.A."/>
            <person name="Lipzen A."/>
            <person name="Lundell T."/>
            <person name="Morin E."/>
            <person name="Murat C."/>
            <person name="Riley R."/>
            <person name="Ohm R."/>
            <person name="Sun H."/>
            <person name="Tunlid A."/>
            <person name="Henrissat B."/>
            <person name="Grigoriev I.V."/>
            <person name="Hibbett D.S."/>
            <person name="Martin F."/>
        </authorList>
    </citation>
    <scope>NUCLEOTIDE SEQUENCE [LARGE SCALE GENOMIC DNA]</scope>
    <source>
        <strain evidence="7">FD-334 SS-4</strain>
    </source>
</reference>
<dbReference type="PROSITE" id="PS00678">
    <property type="entry name" value="WD_REPEATS_1"/>
    <property type="match status" value="4"/>
</dbReference>